<dbReference type="OrthoDB" id="9804723at2"/>
<comment type="caution">
    <text evidence="2">The sequence shown here is derived from an EMBL/GenBank/DDBJ whole genome shotgun (WGS) entry which is preliminary data.</text>
</comment>
<dbReference type="AlphaFoldDB" id="A0A2W7MRX4"/>
<name>A0A2W7MRX4_9RHOB</name>
<keyword evidence="3" id="KW-1185">Reference proteome</keyword>
<dbReference type="InterPro" id="IPR000073">
    <property type="entry name" value="AB_hydrolase_1"/>
</dbReference>
<protein>
    <submittedName>
        <fullName evidence="2">Pimeloyl-ACP methyl ester carboxylesterase</fullName>
    </submittedName>
</protein>
<dbReference type="PANTHER" id="PTHR43194:SF5">
    <property type="entry name" value="PIMELOYL-[ACYL-CARRIER PROTEIN] METHYL ESTER ESTERASE"/>
    <property type="match status" value="1"/>
</dbReference>
<evidence type="ECO:0000313" key="3">
    <source>
        <dbReference type="Proteomes" id="UP000248916"/>
    </source>
</evidence>
<accession>A0A2W7MRX4</accession>
<dbReference type="PANTHER" id="PTHR43194">
    <property type="entry name" value="HYDROLASE ALPHA/BETA FOLD FAMILY"/>
    <property type="match status" value="1"/>
</dbReference>
<dbReference type="Proteomes" id="UP000248916">
    <property type="component" value="Unassembled WGS sequence"/>
</dbReference>
<evidence type="ECO:0000313" key="2">
    <source>
        <dbReference type="EMBL" id="PZX10915.1"/>
    </source>
</evidence>
<dbReference type="RefSeq" id="WP_111539082.1">
    <property type="nucleotide sequence ID" value="NZ_QKZL01000038.1"/>
</dbReference>
<reference evidence="2 3" key="1">
    <citation type="submission" date="2018-06" db="EMBL/GenBank/DDBJ databases">
        <title>Genomic Encyclopedia of Archaeal and Bacterial Type Strains, Phase II (KMG-II): from individual species to whole genera.</title>
        <authorList>
            <person name="Goeker M."/>
        </authorList>
    </citation>
    <scope>NUCLEOTIDE SEQUENCE [LARGE SCALE GENOMIC DNA]</scope>
    <source>
        <strain evidence="2 3">DSM 22009</strain>
    </source>
</reference>
<proteinExistence type="predicted"/>
<dbReference type="EMBL" id="QKZL01000038">
    <property type="protein sequence ID" value="PZX10915.1"/>
    <property type="molecule type" value="Genomic_DNA"/>
</dbReference>
<organism evidence="2 3">
    <name type="scientific">Palleronia aestuarii</name>
    <dbReference type="NCBI Taxonomy" id="568105"/>
    <lineage>
        <taxon>Bacteria</taxon>
        <taxon>Pseudomonadati</taxon>
        <taxon>Pseudomonadota</taxon>
        <taxon>Alphaproteobacteria</taxon>
        <taxon>Rhodobacterales</taxon>
        <taxon>Roseobacteraceae</taxon>
        <taxon>Palleronia</taxon>
    </lineage>
</organism>
<feature type="domain" description="AB hydrolase-1" evidence="1">
    <location>
        <begin position="20"/>
        <end position="254"/>
    </location>
</feature>
<sequence length="270" mass="30093">MEIDLPMGKIHAAIRGKGVPILIMHGGGLDHRHMLDALEPAFENSSGWRRVYMDLPGHGKSIAHDSVESQDDVLRMISAFIDAAFDRERFVAIGESRGSYHAMGLAHTRPDDMLGMMLIVADGMPGSTVNWRPEHRTLIAMSDADSSAASPEAAARLSRLVVQRPDILEKIERTKVPTSRLVDERLAEKVRDNFNFSFDLADPTRVFDKPCLVVNGRQDAMAGYQDMLDSIERYPRATLAVLDCAGHSLSWEQPELFKALTVNWLQRMGL</sequence>
<dbReference type="SUPFAM" id="SSF53474">
    <property type="entry name" value="alpha/beta-Hydrolases"/>
    <property type="match status" value="1"/>
</dbReference>
<dbReference type="InterPro" id="IPR029058">
    <property type="entry name" value="AB_hydrolase_fold"/>
</dbReference>
<evidence type="ECO:0000259" key="1">
    <source>
        <dbReference type="Pfam" id="PF00561"/>
    </source>
</evidence>
<dbReference type="Gene3D" id="3.40.50.1820">
    <property type="entry name" value="alpha/beta hydrolase"/>
    <property type="match status" value="1"/>
</dbReference>
<dbReference type="InterPro" id="IPR050228">
    <property type="entry name" value="Carboxylesterase_BioH"/>
</dbReference>
<dbReference type="Pfam" id="PF00561">
    <property type="entry name" value="Abhydrolase_1"/>
    <property type="match status" value="1"/>
</dbReference>
<gene>
    <name evidence="2" type="ORF">LX81_04102</name>
</gene>